<comment type="caution">
    <text evidence="1">The sequence shown here is derived from an EMBL/GenBank/DDBJ whole genome shotgun (WGS) entry which is preliminary data.</text>
</comment>
<feature type="non-terminal residue" evidence="1">
    <location>
        <position position="1"/>
    </location>
</feature>
<reference evidence="1" key="1">
    <citation type="journal article" date="2014" name="Front. Microbiol.">
        <title>High frequency of phylogenetically diverse reductive dehalogenase-homologous genes in deep subseafloor sedimentary metagenomes.</title>
        <authorList>
            <person name="Kawai M."/>
            <person name="Futagami T."/>
            <person name="Toyoda A."/>
            <person name="Takaki Y."/>
            <person name="Nishi S."/>
            <person name="Hori S."/>
            <person name="Arai W."/>
            <person name="Tsubouchi T."/>
            <person name="Morono Y."/>
            <person name="Uchiyama I."/>
            <person name="Ito T."/>
            <person name="Fujiyama A."/>
            <person name="Inagaki F."/>
            <person name="Takami H."/>
        </authorList>
    </citation>
    <scope>NUCLEOTIDE SEQUENCE</scope>
    <source>
        <strain evidence="1">Expedition CK06-06</strain>
    </source>
</reference>
<accession>X1KAH1</accession>
<dbReference type="EMBL" id="BARU01049040">
    <property type="protein sequence ID" value="GAH90630.1"/>
    <property type="molecule type" value="Genomic_DNA"/>
</dbReference>
<gene>
    <name evidence="1" type="ORF">S03H2_72484</name>
</gene>
<dbReference type="AlphaFoldDB" id="X1KAH1"/>
<evidence type="ECO:0000313" key="1">
    <source>
        <dbReference type="EMBL" id="GAH90630.1"/>
    </source>
</evidence>
<proteinExistence type="predicted"/>
<name>X1KAH1_9ZZZZ</name>
<organism evidence="1">
    <name type="scientific">marine sediment metagenome</name>
    <dbReference type="NCBI Taxonomy" id="412755"/>
    <lineage>
        <taxon>unclassified sequences</taxon>
        <taxon>metagenomes</taxon>
        <taxon>ecological metagenomes</taxon>
    </lineage>
</organism>
<sequence>YVVWRPVALYLDPAGKTVSVATEGFSAKRLRGGMVQVAGLLPENRKVVVTLK</sequence>
<protein>
    <submittedName>
        <fullName evidence="1">Uncharacterized protein</fullName>
    </submittedName>
</protein>